<evidence type="ECO:0000313" key="1">
    <source>
        <dbReference type="EMBL" id="CAB4132171.1"/>
    </source>
</evidence>
<sequence length="307" mass="33570">MSNPGLIDLYTTQFTALLHLKLQQLGSKLRGKVWEGSHQGKMASPVNQISAIQLKAPAGRFAPKARTDPTFTRRWVFPQEGEIDQLIDTYDELQTIVDPKSQYAQNAANAVGRAWDDVIIAAAFGTAQIGTDANSLSSETWGSISSSYLVAENFAASGNVGLTVAKLIEAKRIFRHSHVDLETDPAAVVIGSTQESNLLNQVQVVSTEFSDRPVLLDGRVQRFLGFDVVVSERLAVATNNRQCIAFVKSGLYLGVWKDLTNRVSIRNDLSSEPYDLFTATMYGATRIEPGRVVEVDCYDTVGADITP</sequence>
<evidence type="ECO:0008006" key="2">
    <source>
        <dbReference type="Google" id="ProtNLM"/>
    </source>
</evidence>
<reference evidence="1" key="1">
    <citation type="submission" date="2020-04" db="EMBL/GenBank/DDBJ databases">
        <authorList>
            <person name="Chiriac C."/>
            <person name="Salcher M."/>
            <person name="Ghai R."/>
            <person name="Kavagutti S V."/>
        </authorList>
    </citation>
    <scope>NUCLEOTIDE SEQUENCE</scope>
</reference>
<name>A0A6J5LD73_9CAUD</name>
<dbReference type="InterPro" id="IPR045565">
    <property type="entry name" value="Phage_capsid_2"/>
</dbReference>
<gene>
    <name evidence="1" type="ORF">UFOVP134_52</name>
</gene>
<accession>A0A6J5LD73</accession>
<proteinExistence type="predicted"/>
<dbReference type="Pfam" id="PF19821">
    <property type="entry name" value="Phage_capsid_2"/>
    <property type="match status" value="1"/>
</dbReference>
<organism evidence="1">
    <name type="scientific">uncultured Caudovirales phage</name>
    <dbReference type="NCBI Taxonomy" id="2100421"/>
    <lineage>
        <taxon>Viruses</taxon>
        <taxon>Duplodnaviria</taxon>
        <taxon>Heunggongvirae</taxon>
        <taxon>Uroviricota</taxon>
        <taxon>Caudoviricetes</taxon>
        <taxon>Peduoviridae</taxon>
        <taxon>Maltschvirus</taxon>
        <taxon>Maltschvirus maltsch</taxon>
    </lineage>
</organism>
<dbReference type="EMBL" id="LR796258">
    <property type="protein sequence ID" value="CAB4132171.1"/>
    <property type="molecule type" value="Genomic_DNA"/>
</dbReference>
<protein>
    <recommendedName>
        <fullName evidence="2">Major capsid protein</fullName>
    </recommendedName>
</protein>